<proteinExistence type="predicted"/>
<keyword evidence="2" id="KW-1185">Reference proteome</keyword>
<gene>
    <name evidence="1" type="ORF">LOK49_LG06G00882</name>
</gene>
<accession>A0ACC0HC06</accession>
<evidence type="ECO:0000313" key="2">
    <source>
        <dbReference type="Proteomes" id="UP001060215"/>
    </source>
</evidence>
<dbReference type="EMBL" id="CM045762">
    <property type="protein sequence ID" value="KAI8011087.1"/>
    <property type="molecule type" value="Genomic_DNA"/>
</dbReference>
<dbReference type="Proteomes" id="UP001060215">
    <property type="component" value="Chromosome 5"/>
</dbReference>
<reference evidence="1 2" key="1">
    <citation type="journal article" date="2022" name="Plant J.">
        <title>Chromosome-level genome of Camellia lanceoleosa provides a valuable resource for understanding genome evolution and self-incompatibility.</title>
        <authorList>
            <person name="Gong W."/>
            <person name="Xiao S."/>
            <person name="Wang L."/>
            <person name="Liao Z."/>
            <person name="Chang Y."/>
            <person name="Mo W."/>
            <person name="Hu G."/>
            <person name="Li W."/>
            <person name="Zhao G."/>
            <person name="Zhu H."/>
            <person name="Hu X."/>
            <person name="Ji K."/>
            <person name="Xiang X."/>
            <person name="Song Q."/>
            <person name="Yuan D."/>
            <person name="Jin S."/>
            <person name="Zhang L."/>
        </authorList>
    </citation>
    <scope>NUCLEOTIDE SEQUENCE [LARGE SCALE GENOMIC DNA]</scope>
    <source>
        <strain evidence="1">SQ_2022a</strain>
    </source>
</reference>
<sequence length="199" mass="22567">MVPPSVPITHRPQASVISADAPPDTRRDKRLSLDMGIYIREMNELTPTVNLVTDFKVQICVTCLTTCWFKGSNNWMLYEYSHLASSFHSDEWEPFAPCFFRITWRTISIKLSLKLKKLLQGRVLGLPRGAHSCVDCKSSKVARDYRQETSLKVEEERAKAIIDRERMAVDNASEIVKGQLELACSCMQEEGPLFIGGLN</sequence>
<organism evidence="1 2">
    <name type="scientific">Camellia lanceoleosa</name>
    <dbReference type="NCBI Taxonomy" id="1840588"/>
    <lineage>
        <taxon>Eukaryota</taxon>
        <taxon>Viridiplantae</taxon>
        <taxon>Streptophyta</taxon>
        <taxon>Embryophyta</taxon>
        <taxon>Tracheophyta</taxon>
        <taxon>Spermatophyta</taxon>
        <taxon>Magnoliopsida</taxon>
        <taxon>eudicotyledons</taxon>
        <taxon>Gunneridae</taxon>
        <taxon>Pentapetalae</taxon>
        <taxon>asterids</taxon>
        <taxon>Ericales</taxon>
        <taxon>Theaceae</taxon>
        <taxon>Camellia</taxon>
    </lineage>
</organism>
<comment type="caution">
    <text evidence="1">The sequence shown here is derived from an EMBL/GenBank/DDBJ whole genome shotgun (WGS) entry which is preliminary data.</text>
</comment>
<name>A0ACC0HC06_9ERIC</name>
<protein>
    <submittedName>
        <fullName evidence="1">Uncharacterized protein</fullName>
    </submittedName>
</protein>
<evidence type="ECO:0000313" key="1">
    <source>
        <dbReference type="EMBL" id="KAI8011087.1"/>
    </source>
</evidence>